<reference evidence="2" key="1">
    <citation type="submission" date="2021-09" db="EMBL/GenBank/DDBJ databases">
        <authorList>
            <consortium name="AG Swart"/>
            <person name="Singh M."/>
            <person name="Singh A."/>
            <person name="Seah K."/>
            <person name="Emmerich C."/>
        </authorList>
    </citation>
    <scope>NUCLEOTIDE SEQUENCE</scope>
    <source>
        <strain evidence="2">ATCC30299</strain>
    </source>
</reference>
<organism evidence="2 3">
    <name type="scientific">Blepharisma stoltei</name>
    <dbReference type="NCBI Taxonomy" id="1481888"/>
    <lineage>
        <taxon>Eukaryota</taxon>
        <taxon>Sar</taxon>
        <taxon>Alveolata</taxon>
        <taxon>Ciliophora</taxon>
        <taxon>Postciliodesmatophora</taxon>
        <taxon>Heterotrichea</taxon>
        <taxon>Heterotrichida</taxon>
        <taxon>Blepharismidae</taxon>
        <taxon>Blepharisma</taxon>
    </lineage>
</organism>
<feature type="region of interest" description="Disordered" evidence="1">
    <location>
        <begin position="223"/>
        <end position="242"/>
    </location>
</feature>
<protein>
    <submittedName>
        <fullName evidence="2">Uncharacterized protein</fullName>
    </submittedName>
</protein>
<evidence type="ECO:0000256" key="1">
    <source>
        <dbReference type="SAM" id="MobiDB-lite"/>
    </source>
</evidence>
<dbReference type="AlphaFoldDB" id="A0AAU9ILU4"/>
<dbReference type="EMBL" id="CAJZBQ010000016">
    <property type="protein sequence ID" value="CAG9316534.1"/>
    <property type="molecule type" value="Genomic_DNA"/>
</dbReference>
<feature type="compositionally biased region" description="Low complexity" evidence="1">
    <location>
        <begin position="44"/>
        <end position="57"/>
    </location>
</feature>
<dbReference type="Proteomes" id="UP001162131">
    <property type="component" value="Unassembled WGS sequence"/>
</dbReference>
<comment type="caution">
    <text evidence="2">The sequence shown here is derived from an EMBL/GenBank/DDBJ whole genome shotgun (WGS) entry which is preliminary data.</text>
</comment>
<keyword evidence="3" id="KW-1185">Reference proteome</keyword>
<accession>A0AAU9ILU4</accession>
<feature type="region of interest" description="Disordered" evidence="1">
    <location>
        <begin position="34"/>
        <end position="64"/>
    </location>
</feature>
<proteinExistence type="predicted"/>
<sequence length="324" mass="37411">MKLGRISIGFPHSNMRKTLASSMTFRDFCKQLSPKQGDQAQIDSIETSSESESISTERSPIKSKRNPIIHLDHSSSISFQFNSQNNFEITRQNLEKLKNFFLKNKPDSDKEKTIFFILKKNCQNLISVIDNKEKVDLEIIEDSINDAIAQASLSLRVQAKKLKTICQELRTILADARVKQKKREISRTRPPLKNSKETPIKDSLVKTMEIYKNDNRINRSYRKEKESFSGLPEESTIEDSPDPEKQRLFYSIVIKTKLKYGSKDPCQKISISRLYEKAKKASIKEDQWNEFIEKQLKTPVVFSDLQSPKVIKRCKSNASRSLNL</sequence>
<evidence type="ECO:0000313" key="2">
    <source>
        <dbReference type="EMBL" id="CAG9316534.1"/>
    </source>
</evidence>
<evidence type="ECO:0000313" key="3">
    <source>
        <dbReference type="Proteomes" id="UP001162131"/>
    </source>
</evidence>
<gene>
    <name evidence="2" type="ORF">BSTOLATCC_MIC16643</name>
</gene>
<name>A0AAU9ILU4_9CILI</name>